<name>A0ABT8SF17_9BURK</name>
<dbReference type="Proteomes" id="UP001169027">
    <property type="component" value="Unassembled WGS sequence"/>
</dbReference>
<dbReference type="EMBL" id="JAUKVY010000042">
    <property type="protein sequence ID" value="MDO1537511.1"/>
    <property type="molecule type" value="Genomic_DNA"/>
</dbReference>
<evidence type="ECO:0000313" key="2">
    <source>
        <dbReference type="EMBL" id="MDO1537511.1"/>
    </source>
</evidence>
<keyword evidence="3" id="KW-1185">Reference proteome</keyword>
<accession>A0ABT8SF17</accession>
<proteinExistence type="predicted"/>
<reference evidence="2" key="1">
    <citation type="submission" date="2023-06" db="EMBL/GenBank/DDBJ databases">
        <authorList>
            <person name="Jiang Y."/>
            <person name="Liu Q."/>
        </authorList>
    </citation>
    <scope>NUCLEOTIDE SEQUENCE</scope>
    <source>
        <strain evidence="2">CGMCC 1.12090</strain>
    </source>
</reference>
<organism evidence="2 3">
    <name type="scientific">Variovorax ginsengisoli</name>
    <dbReference type="NCBI Taxonomy" id="363844"/>
    <lineage>
        <taxon>Bacteria</taxon>
        <taxon>Pseudomonadati</taxon>
        <taxon>Pseudomonadota</taxon>
        <taxon>Betaproteobacteria</taxon>
        <taxon>Burkholderiales</taxon>
        <taxon>Comamonadaceae</taxon>
        <taxon>Variovorax</taxon>
    </lineage>
</organism>
<evidence type="ECO:0000256" key="1">
    <source>
        <dbReference type="SAM" id="MobiDB-lite"/>
    </source>
</evidence>
<comment type="caution">
    <text evidence="2">The sequence shown here is derived from an EMBL/GenBank/DDBJ whole genome shotgun (WGS) entry which is preliminary data.</text>
</comment>
<protein>
    <submittedName>
        <fullName evidence="2">Uncharacterized protein</fullName>
    </submittedName>
</protein>
<sequence length="67" mass="7662">MKRKSDTMGTADLAPVSGIQAWHQSALDQGRFLIQRGAVDGRHLYYPREHSNRSLTKSPRRPRKTKT</sequence>
<gene>
    <name evidence="2" type="ORF">Q2T77_35250</name>
</gene>
<evidence type="ECO:0000313" key="3">
    <source>
        <dbReference type="Proteomes" id="UP001169027"/>
    </source>
</evidence>
<feature type="region of interest" description="Disordered" evidence="1">
    <location>
        <begin position="44"/>
        <end position="67"/>
    </location>
</feature>
<feature type="compositionally biased region" description="Basic residues" evidence="1">
    <location>
        <begin position="58"/>
        <end position="67"/>
    </location>
</feature>